<dbReference type="PANTHER" id="PTHR43737">
    <property type="entry name" value="BLL7424 PROTEIN"/>
    <property type="match status" value="1"/>
</dbReference>
<gene>
    <name evidence="2" type="ORF">TrLO_g10460</name>
</gene>
<dbReference type="EMBL" id="BRXW01000039">
    <property type="protein sequence ID" value="GMI02088.1"/>
    <property type="molecule type" value="Genomic_DNA"/>
</dbReference>
<dbReference type="Pfam" id="PF07394">
    <property type="entry name" value="DUF1501"/>
    <property type="match status" value="1"/>
</dbReference>
<evidence type="ECO:0000256" key="1">
    <source>
        <dbReference type="SAM" id="Phobius"/>
    </source>
</evidence>
<reference evidence="3" key="1">
    <citation type="journal article" date="2023" name="Commun. Biol.">
        <title>Genome analysis of Parmales, the sister group of diatoms, reveals the evolutionary specialization of diatoms from phago-mixotrophs to photoautotrophs.</title>
        <authorList>
            <person name="Ban H."/>
            <person name="Sato S."/>
            <person name="Yoshikawa S."/>
            <person name="Yamada K."/>
            <person name="Nakamura Y."/>
            <person name="Ichinomiya M."/>
            <person name="Sato N."/>
            <person name="Blanc-Mathieu R."/>
            <person name="Endo H."/>
            <person name="Kuwata A."/>
            <person name="Ogata H."/>
        </authorList>
    </citation>
    <scope>NUCLEOTIDE SEQUENCE [LARGE SCALE GENOMIC DNA]</scope>
    <source>
        <strain evidence="3">NIES 3700</strain>
    </source>
</reference>
<evidence type="ECO:0000313" key="2">
    <source>
        <dbReference type="EMBL" id="GMI02088.1"/>
    </source>
</evidence>
<sequence length="2146" mass="234882">MKKTWGNPPSKLNSSFELGPENPLRAASSKDMFSFNIDDKYTSDSVRQQKKLKNSMGCHCNLKTASLLSTLIFMGCIAGAFFTGALDDLLGINQSIDPSSSSSPIPVMEGENYFKKSNSNELFYLEHLSSSGADIPLGRSYGGNDWEGVQPNAYIFVCDKSNACSINLPKGKYQVKSIDLSGLPDHEDAQAARSLSHATFGATHASIAAFQAPGGSHASKLKNFLSKQFSLPPSLHRAYYRARANIRVVMNGLDAGEVLPPCAQNARYHQFAFTNSDIGKTVTLDSSGGTTVILVDGEVRTEVGASIFNDDEPSVAPWVICTVVEAIGGKITFGQGCDGKTDNQAVTFETSSPPAEHLVFSAAASSFVDLAPVPEPDVKILKDGVERTCGVDFASSTTKFALAQPSTYYIFDPRVVHAENIVENPANNQAGGGKSCTNVPRTFLNVDDCVTETSACAPLEYSSEPITLNAATLPKFYEKAGKHVHYVEGLKMDNVESLCTSKSSRFIKRESNVCDGDATSEEVKTAIQTAITESTDANTDIVDIDVRSSCSGSVVGAKVMVSGHCYEHTHVDEHGVFDFTYWSFVHDGNAVAYKEGRENPIAQFALDGSAKLTFPGWHTAGRWDFGVKDIQRNAIIEVGKLGDVIEFSMLPEALQLDVMAEHFGVTVGGASAGGIVACGSPGEVASDPSLGYRYSTGILYTNDQAVQASKITDQKMSQTESKQMVWTNLALKADDQLRQRVAWALSQILVVSSDGATGTSETEKFVQYYDIFVRHAFGNFRDVLREVSYSPTMGTMLSYLGSKSFANMLKSSGNEVFPDENYARELMQLFTIGLFRLNMDGTHELKDDGQAVASYDNDAIITFARVWTGFQRQASRGGIEMSNGDGSVNNIDPMKIRPDHHDFFPKVDTMDGYLGDATVLCSDLAAGKAFLKAGAEYRYLGRVNQPEMQTAHKQMVDKAAYAASQNGKTLKEMDLMEGESELYGKLCGAVESDGKCQFESRVVLDADLTCYGDECEIQQPRVVRVNTTDATSGEIVPTFYEYIQNPCVELTFYNNATLVTSHRGPYRGISNSGKEALCANPENAVAVATCCSSSNRAWWTGGGGALGIWKFTGERVSHELAKERCAPIWEEEECLWDLTDYDFSNALWTNRDCSIQIQVNPDGLVSRVDNVGPNGKYYVMIDNRNYFLVRWEGGVYPKVKDDCRVGDWNEGDCRVHESEIGAFSCICNVTVENEMVFGWDERPSRDDVLEKLKIGHMKEVGTEKVWGDVAGYEIADEMGNFSFSSFKVVDDHGRTIHVKNLASTVRVGGGGSGYGFRNPPNFNNLVEPTQRDALHEVDALIDHLFHHQNTAPFISHQLIQRLVTSNPSPRYIKVVAEAFTSGTYEGFGSGEYGDLEAAVAAIMMDREASSKLLDGDPSHGLVREPILKILHYMKSMEYVAGDEDSEIHLKNMEDVMGQIAWESPTVFNFYEPKYIPAMLANHGLHSPESQLLNAPFTVGLLNGLTSLIRYGLTRCWGGFAYDSRTTCTDVDNGIKDPEELGNVAGFLTWRPTPLPEPVATAAPTMAPAIENRTCVDDNDWRRWNPDAGVPYGGQTCVKAAEGREKGQTWWCMETTTAYIDEFGRAAYEACPVACGSCPFVVEGLIRGEQVVEELSLLLTSGRLSDKTRSIIVEEYETELRRYGDEGRALRLAQQLFAFSPEFHTTNKNEVPEDAEIRKIPADNEEATVVSDYKAIVYLMMFGAADSYSFLVPHSGCGDKDMYGDYSQVRGNAALGKHTLLQIDAEDQVCSKFGLHPSFKHIKQMYEDGDAAWIANVGVLSEPVTRNEYHAKSNKLPPSLFAHNHQAQALHTSNPHDSTGSGWLGRVKDVLIEKGMTVGSYSISGTAKVLETDVTTAADVLSRSTGVIPFDEGGILDRHLDAINNLTGSVGSSFMAETFASNLQTIMSRTEKLEEALKGVEAVEDYGTTRLGTQFKQVSSVIKANQVKLNNERDIFYVYIGGWDTHNAFDISGLVTEVDEALEAFTNEMKGEGLWEKVAVVSASDFARTLTDNGVGTDHAWAGNHFITGGSVKGGKIHGTFISDYTEAGHLHVGRGRLIPTTPWDGVWNSVIRWFGVEGEEDVEKVLPNIGKFGDDMIIDVDEAFDV</sequence>
<protein>
    <submittedName>
        <fullName evidence="2">Uncharacterized protein</fullName>
    </submittedName>
</protein>
<comment type="caution">
    <text evidence="2">The sequence shown here is derived from an EMBL/GenBank/DDBJ whole genome shotgun (WGS) entry which is preliminary data.</text>
</comment>
<dbReference type="Pfam" id="PF08811">
    <property type="entry name" value="DUF1800"/>
    <property type="match status" value="2"/>
</dbReference>
<evidence type="ECO:0000313" key="3">
    <source>
        <dbReference type="Proteomes" id="UP001165122"/>
    </source>
</evidence>
<name>A0A9W7C4J1_9STRA</name>
<keyword evidence="1" id="KW-0472">Membrane</keyword>
<keyword evidence="3" id="KW-1185">Reference proteome</keyword>
<keyword evidence="1" id="KW-1133">Transmembrane helix</keyword>
<dbReference type="PANTHER" id="PTHR43737:SF1">
    <property type="entry name" value="DUF1501 DOMAIN-CONTAINING PROTEIN"/>
    <property type="match status" value="1"/>
</dbReference>
<dbReference type="InterPro" id="IPR010869">
    <property type="entry name" value="DUF1501"/>
</dbReference>
<feature type="transmembrane region" description="Helical" evidence="1">
    <location>
        <begin position="65"/>
        <end position="86"/>
    </location>
</feature>
<proteinExistence type="predicted"/>
<organism evidence="2 3">
    <name type="scientific">Triparma laevis f. longispina</name>
    <dbReference type="NCBI Taxonomy" id="1714387"/>
    <lineage>
        <taxon>Eukaryota</taxon>
        <taxon>Sar</taxon>
        <taxon>Stramenopiles</taxon>
        <taxon>Ochrophyta</taxon>
        <taxon>Bolidophyceae</taxon>
        <taxon>Parmales</taxon>
        <taxon>Triparmaceae</taxon>
        <taxon>Triparma</taxon>
    </lineage>
</organism>
<dbReference type="OrthoDB" id="411021at2759"/>
<dbReference type="InterPro" id="IPR014917">
    <property type="entry name" value="DUF1800"/>
</dbReference>
<accession>A0A9W7C4J1</accession>
<keyword evidence="1" id="KW-0812">Transmembrane</keyword>
<dbReference type="Proteomes" id="UP001165122">
    <property type="component" value="Unassembled WGS sequence"/>
</dbReference>